<protein>
    <submittedName>
        <fullName evidence="2">Putative membrane protein SpoIIM required for sporulation</fullName>
    </submittedName>
</protein>
<dbReference type="AlphaFoldDB" id="A0A4R6ULX0"/>
<gene>
    <name evidence="2" type="ORF">EV696_111104</name>
</gene>
<evidence type="ECO:0000313" key="3">
    <source>
        <dbReference type="Proteomes" id="UP000295375"/>
    </source>
</evidence>
<evidence type="ECO:0000313" key="2">
    <source>
        <dbReference type="EMBL" id="TDQ47176.1"/>
    </source>
</evidence>
<comment type="caution">
    <text evidence="2">The sequence shown here is derived from an EMBL/GenBank/DDBJ whole genome shotgun (WGS) entry which is preliminary data.</text>
</comment>
<dbReference type="OrthoDB" id="9792847at2"/>
<reference evidence="2 3" key="1">
    <citation type="submission" date="2019-03" db="EMBL/GenBank/DDBJ databases">
        <title>Genomic Encyclopedia of Type Strains, Phase IV (KMG-IV): sequencing the most valuable type-strain genomes for metagenomic binning, comparative biology and taxonomic classification.</title>
        <authorList>
            <person name="Goeker M."/>
        </authorList>
    </citation>
    <scope>NUCLEOTIDE SEQUENCE [LARGE SCALE GENOMIC DNA]</scope>
    <source>
        <strain evidence="2 3">DSM 103792</strain>
    </source>
</reference>
<keyword evidence="1" id="KW-0472">Membrane</keyword>
<dbReference type="Pfam" id="PF01944">
    <property type="entry name" value="SpoIIM"/>
    <property type="match status" value="1"/>
</dbReference>
<feature type="transmembrane region" description="Helical" evidence="1">
    <location>
        <begin position="98"/>
        <end position="119"/>
    </location>
</feature>
<keyword evidence="1" id="KW-1133">Transmembrane helix</keyword>
<dbReference type="RefSeq" id="WP_133591416.1">
    <property type="nucleotide sequence ID" value="NZ_CP037953.1"/>
</dbReference>
<evidence type="ECO:0000256" key="1">
    <source>
        <dbReference type="SAM" id="Phobius"/>
    </source>
</evidence>
<accession>A0A4R6ULX0</accession>
<feature type="transmembrane region" description="Helical" evidence="1">
    <location>
        <begin position="212"/>
        <end position="239"/>
    </location>
</feature>
<organism evidence="2 3">
    <name type="scientific">Permianibacter aggregans</name>
    <dbReference type="NCBI Taxonomy" id="1510150"/>
    <lineage>
        <taxon>Bacteria</taxon>
        <taxon>Pseudomonadati</taxon>
        <taxon>Pseudomonadota</taxon>
        <taxon>Gammaproteobacteria</taxon>
        <taxon>Pseudomonadales</taxon>
        <taxon>Pseudomonadaceae</taxon>
        <taxon>Permianibacter</taxon>
    </lineage>
</organism>
<dbReference type="PANTHER" id="PTHR35337">
    <property type="entry name" value="SLR1478 PROTEIN"/>
    <property type="match status" value="1"/>
</dbReference>
<keyword evidence="3" id="KW-1185">Reference proteome</keyword>
<feature type="transmembrane region" description="Helical" evidence="1">
    <location>
        <begin position="293"/>
        <end position="311"/>
    </location>
</feature>
<sequence length="318" mass="35839">MKQKQFEHAHAAFWQQLEQSLADKKNTEENFPAMYRQLCQHFALARQRGYSPALTDYLHKLVHEGHLQLYGVAVDRPMVLHRWLLQTMPQRVREEWRLMLLAIVAFFGIGLGVFLLVWFQPHWAYSFAEPHQLMKFQQMYQPDNIKIGRGGSEGDVAMFGFYIWNNVSIDFRTFAAGIFAGVPSLISLASNGMHFGVIAAWLSLDDSTRETFWSFVITHSSFEVAGLLLAAVAGMRLGFSLLSPGRMTRRHALMAASQRMFPVLVGAAMLTVIAAFFEGFWSASTSISAQTKYVVGGIGWLIVIAYFVFAGRGRNDAA</sequence>
<dbReference type="InterPro" id="IPR002798">
    <property type="entry name" value="SpoIIM-like"/>
</dbReference>
<dbReference type="PANTHER" id="PTHR35337:SF1">
    <property type="entry name" value="SLR1478 PROTEIN"/>
    <property type="match status" value="1"/>
</dbReference>
<name>A0A4R6ULX0_9GAMM</name>
<dbReference type="Proteomes" id="UP000295375">
    <property type="component" value="Unassembled WGS sequence"/>
</dbReference>
<proteinExistence type="predicted"/>
<feature type="transmembrane region" description="Helical" evidence="1">
    <location>
        <begin position="260"/>
        <end position="281"/>
    </location>
</feature>
<dbReference type="EMBL" id="SNYM01000011">
    <property type="protein sequence ID" value="TDQ47176.1"/>
    <property type="molecule type" value="Genomic_DNA"/>
</dbReference>
<keyword evidence="1" id="KW-0812">Transmembrane</keyword>